<evidence type="ECO:0000313" key="1">
    <source>
        <dbReference type="EMBL" id="AUX38846.1"/>
    </source>
</evidence>
<gene>
    <name evidence="1" type="ORF">SOCE26_002260</name>
</gene>
<dbReference type="EMBL" id="CP012673">
    <property type="protein sequence ID" value="AUX38846.1"/>
    <property type="molecule type" value="Genomic_DNA"/>
</dbReference>
<sequence length="76" mass="8108">MNVVFSKKLVLECERRSDLALVLTIDPKNADAVTAYGFESLGQGTCPVRCSTCTGLSGARIHVERDGPVGKGALER</sequence>
<accession>A0A2L0EHT5</accession>
<dbReference type="RefSeq" id="WP_104976904.1">
    <property type="nucleotide sequence ID" value="NZ_CP012673.1"/>
</dbReference>
<evidence type="ECO:0000313" key="2">
    <source>
        <dbReference type="Proteomes" id="UP000238348"/>
    </source>
</evidence>
<dbReference type="AlphaFoldDB" id="A0A2L0EHT5"/>
<proteinExistence type="predicted"/>
<reference evidence="1 2" key="1">
    <citation type="submission" date="2015-09" db="EMBL/GenBank/DDBJ databases">
        <title>Sorangium comparison.</title>
        <authorList>
            <person name="Zaburannyi N."/>
            <person name="Bunk B."/>
            <person name="Overmann J."/>
            <person name="Mueller R."/>
        </authorList>
    </citation>
    <scope>NUCLEOTIDE SEQUENCE [LARGE SCALE GENOMIC DNA]</scope>
    <source>
        <strain evidence="1 2">So ce26</strain>
    </source>
</reference>
<dbReference type="Proteomes" id="UP000238348">
    <property type="component" value="Chromosome"/>
</dbReference>
<name>A0A2L0EHT5_SORCE</name>
<protein>
    <submittedName>
        <fullName evidence="1">Uncharacterized protein</fullName>
    </submittedName>
</protein>
<organism evidence="1 2">
    <name type="scientific">Sorangium cellulosum</name>
    <name type="common">Polyangium cellulosum</name>
    <dbReference type="NCBI Taxonomy" id="56"/>
    <lineage>
        <taxon>Bacteria</taxon>
        <taxon>Pseudomonadati</taxon>
        <taxon>Myxococcota</taxon>
        <taxon>Polyangia</taxon>
        <taxon>Polyangiales</taxon>
        <taxon>Polyangiaceae</taxon>
        <taxon>Sorangium</taxon>
    </lineage>
</organism>